<organism evidence="1 2">
    <name type="scientific">Rhodocytophaga aerolata</name>
    <dbReference type="NCBI Taxonomy" id="455078"/>
    <lineage>
        <taxon>Bacteria</taxon>
        <taxon>Pseudomonadati</taxon>
        <taxon>Bacteroidota</taxon>
        <taxon>Cytophagia</taxon>
        <taxon>Cytophagales</taxon>
        <taxon>Rhodocytophagaceae</taxon>
        <taxon>Rhodocytophaga</taxon>
    </lineage>
</organism>
<dbReference type="RefSeq" id="WP_302038717.1">
    <property type="nucleotide sequence ID" value="NZ_JAUKPO010000009.1"/>
</dbReference>
<accession>A0ABT8RAY9</accession>
<sequence length="264" mass="30310">MVKKLSSYFSFTLPGNIWRMLASEHWLVAEIRDGQTRKANFAAVDIRSGRLQWDYLELPESWWVSGTTIQTDTLLVQLYPDPQQPQTKGIIAIDLPTGTIRWQQPQHSFLRLTEQGILAVQGTEGESIFQLLSLATGEVVSRIEPVQLDDFSSPAQPYLLLPTHYTQENTYFGSIVSFIHHKLGLQPQKAVDYAEFQQLISISYYIYEHKNLTNYLLILDKEGNVRLHERLASQLPGIGLDTFFIIHQYLIVVKDKKDLIAYEL</sequence>
<dbReference type="InterPro" id="IPR015943">
    <property type="entry name" value="WD40/YVTN_repeat-like_dom_sf"/>
</dbReference>
<reference evidence="1" key="1">
    <citation type="submission" date="2023-07" db="EMBL/GenBank/DDBJ databases">
        <title>The genome sequence of Rhodocytophaga aerolata KACC 12507.</title>
        <authorList>
            <person name="Zhang X."/>
        </authorList>
    </citation>
    <scope>NUCLEOTIDE SEQUENCE</scope>
    <source>
        <strain evidence="1">KACC 12507</strain>
    </source>
</reference>
<protein>
    <submittedName>
        <fullName evidence="1">DUF4905 domain-containing protein</fullName>
    </submittedName>
</protein>
<dbReference type="InterPro" id="IPR032595">
    <property type="entry name" value="DUF4905"/>
</dbReference>
<keyword evidence="2" id="KW-1185">Reference proteome</keyword>
<dbReference type="Gene3D" id="2.130.10.10">
    <property type="entry name" value="YVTN repeat-like/Quinoprotein amine dehydrogenase"/>
    <property type="match status" value="1"/>
</dbReference>
<gene>
    <name evidence="1" type="ORF">Q0590_16695</name>
</gene>
<dbReference type="EMBL" id="JAUKPO010000009">
    <property type="protein sequence ID" value="MDO1447912.1"/>
    <property type="molecule type" value="Genomic_DNA"/>
</dbReference>
<dbReference type="Proteomes" id="UP001168528">
    <property type="component" value="Unassembled WGS sequence"/>
</dbReference>
<evidence type="ECO:0000313" key="2">
    <source>
        <dbReference type="Proteomes" id="UP001168528"/>
    </source>
</evidence>
<dbReference type="Pfam" id="PF16248">
    <property type="entry name" value="DUF4905"/>
    <property type="match status" value="1"/>
</dbReference>
<comment type="caution">
    <text evidence="1">The sequence shown here is derived from an EMBL/GenBank/DDBJ whole genome shotgun (WGS) entry which is preliminary data.</text>
</comment>
<name>A0ABT8RAY9_9BACT</name>
<evidence type="ECO:0000313" key="1">
    <source>
        <dbReference type="EMBL" id="MDO1447912.1"/>
    </source>
</evidence>
<dbReference type="InterPro" id="IPR011047">
    <property type="entry name" value="Quinoprotein_ADH-like_sf"/>
</dbReference>
<dbReference type="SUPFAM" id="SSF50998">
    <property type="entry name" value="Quinoprotein alcohol dehydrogenase-like"/>
    <property type="match status" value="1"/>
</dbReference>
<proteinExistence type="predicted"/>